<feature type="region of interest" description="Disordered" evidence="1">
    <location>
        <begin position="161"/>
        <end position="200"/>
    </location>
</feature>
<dbReference type="Pfam" id="PF09747">
    <property type="entry name" value="CCD97-like_C"/>
    <property type="match status" value="2"/>
</dbReference>
<reference evidence="3" key="1">
    <citation type="journal article" date="2020" name="Stud. Mycol.">
        <title>101 Dothideomycetes genomes: a test case for predicting lifestyles and emergence of pathogens.</title>
        <authorList>
            <person name="Haridas S."/>
            <person name="Albert R."/>
            <person name="Binder M."/>
            <person name="Bloem J."/>
            <person name="Labutti K."/>
            <person name="Salamov A."/>
            <person name="Andreopoulos B."/>
            <person name="Baker S."/>
            <person name="Barry K."/>
            <person name="Bills G."/>
            <person name="Bluhm B."/>
            <person name="Cannon C."/>
            <person name="Castanera R."/>
            <person name="Culley D."/>
            <person name="Daum C."/>
            <person name="Ezra D."/>
            <person name="Gonzalez J."/>
            <person name="Henrissat B."/>
            <person name="Kuo A."/>
            <person name="Liang C."/>
            <person name="Lipzen A."/>
            <person name="Lutzoni F."/>
            <person name="Magnuson J."/>
            <person name="Mondo S."/>
            <person name="Nolan M."/>
            <person name="Ohm R."/>
            <person name="Pangilinan J."/>
            <person name="Park H.-J."/>
            <person name="Ramirez L."/>
            <person name="Alfaro M."/>
            <person name="Sun H."/>
            <person name="Tritt A."/>
            <person name="Yoshinaga Y."/>
            <person name="Zwiers L.-H."/>
            <person name="Turgeon B."/>
            <person name="Goodwin S."/>
            <person name="Spatafora J."/>
            <person name="Crous P."/>
            <person name="Grigoriev I."/>
        </authorList>
    </citation>
    <scope>NUCLEOTIDE SEQUENCE</scope>
    <source>
        <strain evidence="3">CBS 130266</strain>
    </source>
</reference>
<dbReference type="PANTHER" id="PTHR31840">
    <property type="entry name" value="COILED-COIL DOMAIN-CONTAINING PROTEIN 97"/>
    <property type="match status" value="1"/>
</dbReference>
<feature type="domain" description="CCD97-like C-terminal" evidence="2">
    <location>
        <begin position="121"/>
        <end position="179"/>
    </location>
</feature>
<gene>
    <name evidence="3" type="ORF">EJ08DRAFT_594997</name>
</gene>
<evidence type="ECO:0000259" key="2">
    <source>
        <dbReference type="Pfam" id="PF09747"/>
    </source>
</evidence>
<dbReference type="EMBL" id="MU007074">
    <property type="protein sequence ID" value="KAF2424480.1"/>
    <property type="molecule type" value="Genomic_DNA"/>
</dbReference>
<keyword evidence="4" id="KW-1185">Reference proteome</keyword>
<accession>A0A9P4TVM1</accession>
<feature type="domain" description="CCD97-like C-terminal" evidence="2">
    <location>
        <begin position="31"/>
        <end position="98"/>
    </location>
</feature>
<dbReference type="InterPro" id="IPR040233">
    <property type="entry name" value="CCD97-like_C"/>
</dbReference>
<feature type="compositionally biased region" description="Polar residues" evidence="1">
    <location>
        <begin position="16"/>
        <end position="25"/>
    </location>
</feature>
<evidence type="ECO:0000313" key="3">
    <source>
        <dbReference type="EMBL" id="KAF2424480.1"/>
    </source>
</evidence>
<protein>
    <recommendedName>
        <fullName evidence="2">CCD97-like C-terminal domain-containing protein</fullName>
    </recommendedName>
</protein>
<name>A0A9P4TVM1_9PEZI</name>
<dbReference type="PANTHER" id="PTHR31840:SF1">
    <property type="entry name" value="COILED-COIL DOMAIN-CONTAINING PROTEIN 97"/>
    <property type="match status" value="1"/>
</dbReference>
<organism evidence="3 4">
    <name type="scientific">Tothia fuscella</name>
    <dbReference type="NCBI Taxonomy" id="1048955"/>
    <lineage>
        <taxon>Eukaryota</taxon>
        <taxon>Fungi</taxon>
        <taxon>Dikarya</taxon>
        <taxon>Ascomycota</taxon>
        <taxon>Pezizomycotina</taxon>
        <taxon>Dothideomycetes</taxon>
        <taxon>Pleosporomycetidae</taxon>
        <taxon>Venturiales</taxon>
        <taxon>Cylindrosympodiaceae</taxon>
        <taxon>Tothia</taxon>
    </lineage>
</organism>
<dbReference type="AlphaFoldDB" id="A0A9P4TVM1"/>
<evidence type="ECO:0000256" key="1">
    <source>
        <dbReference type="SAM" id="MobiDB-lite"/>
    </source>
</evidence>
<feature type="region of interest" description="Disordered" evidence="1">
    <location>
        <begin position="1"/>
        <end position="32"/>
    </location>
</feature>
<comment type="caution">
    <text evidence="3">The sequence shown here is derived from an EMBL/GenBank/DDBJ whole genome shotgun (WGS) entry which is preliminary data.</text>
</comment>
<feature type="region of interest" description="Disordered" evidence="1">
    <location>
        <begin position="97"/>
        <end position="124"/>
    </location>
</feature>
<sequence>MEPSELNTAPKESRPTSKSGSQTPQRIRVKNRRKRYLDLQPDYFNASLELADPLMYDRLIRRFQTAAEREAEGRSKGYSGVLEADLLRSEAKLEALAHPDPNSTFQYKRGPGGEIMAEEKDDVPLNKDEGMRRWRWEMEMRFLRGDDTDFDYDSVDKSEVYDDLTEEERERQDEYFKEEQPTFLLEDGKRPEGETGIQDF</sequence>
<dbReference type="InterPro" id="IPR018613">
    <property type="entry name" value="Ccdc97-like"/>
</dbReference>
<proteinExistence type="predicted"/>
<dbReference type="Proteomes" id="UP000800235">
    <property type="component" value="Unassembled WGS sequence"/>
</dbReference>
<evidence type="ECO:0000313" key="4">
    <source>
        <dbReference type="Proteomes" id="UP000800235"/>
    </source>
</evidence>
<feature type="compositionally biased region" description="Basic and acidic residues" evidence="1">
    <location>
        <begin position="168"/>
        <end position="193"/>
    </location>
</feature>
<dbReference type="OrthoDB" id="333176at2759"/>